<feature type="chain" id="PRO_5032581119" evidence="2">
    <location>
        <begin position="19"/>
        <end position="823"/>
    </location>
</feature>
<dbReference type="Gene3D" id="3.30.379.10">
    <property type="entry name" value="Chitobiase/beta-hexosaminidase domain 2-like"/>
    <property type="match status" value="1"/>
</dbReference>
<keyword evidence="2" id="KW-0732">Signal</keyword>
<gene>
    <name evidence="4" type="ORF">IRI77_12290</name>
</gene>
<dbReference type="RefSeq" id="WP_194452344.1">
    <property type="nucleotide sequence ID" value="NZ_CP063849.1"/>
</dbReference>
<keyword evidence="1" id="KW-0378">Hydrolase</keyword>
<dbReference type="Proteomes" id="UP000593892">
    <property type="component" value="Chromosome"/>
</dbReference>
<dbReference type="KEGG" id="pfer:IRI77_12290"/>
<evidence type="ECO:0000256" key="2">
    <source>
        <dbReference type="SAM" id="SignalP"/>
    </source>
</evidence>
<dbReference type="AlphaFoldDB" id="A0A7S7NVV1"/>
<protein>
    <submittedName>
        <fullName evidence="4">DUF4838 domain-containing protein</fullName>
    </submittedName>
</protein>
<dbReference type="PANTHER" id="PTHR47406">
    <property type="entry name" value="COAGULATION FACTOR 5/8 TYPE, C-TERMINAL"/>
    <property type="match status" value="1"/>
</dbReference>
<sequence>MKRFVVFLLALSAAQALTLVDKGASKYTIVVSAQASPSEQRAAQELQRFVEEMSGARLPVSADDKPVRGPMVLVGDSAALRQQKLQVPFDKLGPEGFVLQASGNHLVIAGGRQRGTMYGVYTFLDQLGCRWFTREVSRIPKLPTIAVTRYAQPEIHKPAFEYREPFFFEAWDKDWAARNRTNGNHAQLDASTGGKLQYYPFVHSFYELVPPKEYFPEHPEYFSLIDGKRRTERGQLCLTNPDVLRVVIARVEAWIKEHPDATIFSVSQNDWEGWCECDRCRRVEMEEGGQHSGPLLRFVNAVAESIGQRHPDKLIDTLAYWYTENPPLRVRPVKNVRIRLCPIGICVSHSFGQCPRSAYFYKNLQAWSKITNQLYIWHYNTNFSHYPMPFPDFDELAADIPLYKQHGVVGLFMQGAYAAGGGGEASELRAYVIARQLWDASTKVEQAVQEFLEGVYGPAAGPMRAYFDLLHGEVRGPGGRHLWIFNVPDYSAGFRSKAAELFAKAEAAAGDDATLRRVRKAKLPLEYYGVLRDTEFDVHGSQWGPADLASLKPRALDLIARMRTFGIQSIHEGQELARDEKRYNEMTSVPLFTIENGQWRADVVPELNARVVRLIDKSTGRDTMRRFPPGEGAYPFVGGQVASVHTDYYAKALDVTWNVDTQSSERLVLLGQCANGLRIRRIFELNAAGLHTSTVVENAGQTPVSAALQVRAEYTPGDIDKASMSFTRINGQRVEQAFITPNHEPTDKYTWNGGEKPSREWKLLQGGGQPLFVRFQDEQVGRTYLSWTAKSRAGAQFLLWSPEKTLKPGETLKLDADYGAVRP</sequence>
<reference evidence="4 5" key="1">
    <citation type="submission" date="2020-10" db="EMBL/GenBank/DDBJ databases">
        <title>Complete genome sequence of Paludibaculum fermentans P105T, a facultatively anaerobic acidobacterium capable of dissimilatory Fe(III) reduction.</title>
        <authorList>
            <person name="Dedysh S.N."/>
            <person name="Beletsky A.V."/>
            <person name="Kulichevskaya I.S."/>
            <person name="Mardanov A.V."/>
            <person name="Ravin N.V."/>
        </authorList>
    </citation>
    <scope>NUCLEOTIDE SEQUENCE [LARGE SCALE GENOMIC DNA]</scope>
    <source>
        <strain evidence="4 5">P105</strain>
    </source>
</reference>
<feature type="signal peptide" evidence="2">
    <location>
        <begin position="1"/>
        <end position="18"/>
    </location>
</feature>
<dbReference type="Pfam" id="PF16126">
    <property type="entry name" value="DUF4838"/>
    <property type="match status" value="1"/>
</dbReference>
<evidence type="ECO:0000313" key="5">
    <source>
        <dbReference type="Proteomes" id="UP000593892"/>
    </source>
</evidence>
<dbReference type="GO" id="GO:0045493">
    <property type="term" value="P:xylan catabolic process"/>
    <property type="evidence" value="ECO:0007669"/>
    <property type="project" value="InterPro"/>
</dbReference>
<organism evidence="4 5">
    <name type="scientific">Paludibaculum fermentans</name>
    <dbReference type="NCBI Taxonomy" id="1473598"/>
    <lineage>
        <taxon>Bacteria</taxon>
        <taxon>Pseudomonadati</taxon>
        <taxon>Acidobacteriota</taxon>
        <taxon>Terriglobia</taxon>
        <taxon>Bryobacterales</taxon>
        <taxon>Bryobacteraceae</taxon>
        <taxon>Paludibaculum</taxon>
    </lineage>
</organism>
<evidence type="ECO:0000313" key="4">
    <source>
        <dbReference type="EMBL" id="QOY90686.1"/>
    </source>
</evidence>
<dbReference type="InterPro" id="IPR029018">
    <property type="entry name" value="Hex-like_dom2"/>
</dbReference>
<dbReference type="PANTHER" id="PTHR47406:SF2">
    <property type="entry name" value="ALPHA GLUCURONIDASE N-TERMINAL DOMAIN-CONTAINING PROTEIN"/>
    <property type="match status" value="1"/>
</dbReference>
<dbReference type="InterPro" id="IPR032287">
    <property type="entry name" value="DUF4838"/>
</dbReference>
<feature type="domain" description="Alpha glucuronidase N-terminal" evidence="3">
    <location>
        <begin position="28"/>
        <end position="122"/>
    </location>
</feature>
<evidence type="ECO:0000256" key="1">
    <source>
        <dbReference type="ARBA" id="ARBA00022801"/>
    </source>
</evidence>
<proteinExistence type="predicted"/>
<dbReference type="SUPFAM" id="SSF55545">
    <property type="entry name" value="beta-N-acetylhexosaminidase-like domain"/>
    <property type="match status" value="1"/>
</dbReference>
<name>A0A7S7NVV1_PALFE</name>
<dbReference type="InterPro" id="IPR005154">
    <property type="entry name" value="Glyco_hydro_67_aGlcAse_N"/>
</dbReference>
<evidence type="ECO:0000259" key="3">
    <source>
        <dbReference type="Pfam" id="PF03648"/>
    </source>
</evidence>
<accession>A0A7S7NVV1</accession>
<dbReference type="Pfam" id="PF03648">
    <property type="entry name" value="Glyco_hydro_67N"/>
    <property type="match status" value="1"/>
</dbReference>
<dbReference type="EMBL" id="CP063849">
    <property type="protein sequence ID" value="QOY90686.1"/>
    <property type="molecule type" value="Genomic_DNA"/>
</dbReference>
<keyword evidence="5" id="KW-1185">Reference proteome</keyword>
<dbReference type="GO" id="GO:0046559">
    <property type="term" value="F:alpha-glucuronidase activity"/>
    <property type="evidence" value="ECO:0007669"/>
    <property type="project" value="InterPro"/>
</dbReference>